<dbReference type="InterPro" id="IPR003018">
    <property type="entry name" value="GAF"/>
</dbReference>
<proteinExistence type="predicted"/>
<keyword evidence="2" id="KW-0418">Kinase</keyword>
<dbReference type="SMART" id="SM01012">
    <property type="entry name" value="ANTAR"/>
    <property type="match status" value="1"/>
</dbReference>
<dbReference type="SUPFAM" id="SSF55781">
    <property type="entry name" value="GAF domain-like"/>
    <property type="match status" value="1"/>
</dbReference>
<reference evidence="6 7" key="1">
    <citation type="submission" date="2024-01" db="EMBL/GenBank/DDBJ databases">
        <title>Draft genome sequence of Gordonia sp. PKS22-38.</title>
        <authorList>
            <person name="Suphannarot A."/>
            <person name="Mingma R."/>
        </authorList>
    </citation>
    <scope>NUCLEOTIDE SEQUENCE [LARGE SCALE GENOMIC DNA]</scope>
    <source>
        <strain evidence="6 7">PKS22-38</strain>
    </source>
</reference>
<keyword evidence="7" id="KW-1185">Reference proteome</keyword>
<dbReference type="Proteomes" id="UP001335729">
    <property type="component" value="Unassembled WGS sequence"/>
</dbReference>
<dbReference type="RefSeq" id="WP_330505230.1">
    <property type="nucleotide sequence ID" value="NZ_JAZDUE010000009.1"/>
</dbReference>
<protein>
    <submittedName>
        <fullName evidence="6">GAF and ANTAR domain-containing protein</fullName>
    </submittedName>
</protein>
<keyword evidence="3" id="KW-0805">Transcription regulation</keyword>
<name>A0ABU7MU37_9ACTN</name>
<dbReference type="PIRSF" id="PIRSF036625">
    <property type="entry name" value="GAF_ANTAR"/>
    <property type="match status" value="1"/>
</dbReference>
<evidence type="ECO:0000256" key="2">
    <source>
        <dbReference type="ARBA" id="ARBA00022777"/>
    </source>
</evidence>
<evidence type="ECO:0000256" key="3">
    <source>
        <dbReference type="ARBA" id="ARBA00023015"/>
    </source>
</evidence>
<dbReference type="Gene3D" id="3.30.450.40">
    <property type="match status" value="1"/>
</dbReference>
<dbReference type="InterPro" id="IPR011006">
    <property type="entry name" value="CheY-like_superfamily"/>
</dbReference>
<dbReference type="SUPFAM" id="SSF52172">
    <property type="entry name" value="CheY-like"/>
    <property type="match status" value="1"/>
</dbReference>
<dbReference type="InterPro" id="IPR005561">
    <property type="entry name" value="ANTAR"/>
</dbReference>
<organism evidence="6 7">
    <name type="scientific">Gordonia prachuapensis</name>
    <dbReference type="NCBI Taxonomy" id="3115651"/>
    <lineage>
        <taxon>Bacteria</taxon>
        <taxon>Bacillati</taxon>
        <taxon>Actinomycetota</taxon>
        <taxon>Actinomycetes</taxon>
        <taxon>Mycobacteriales</taxon>
        <taxon>Gordoniaceae</taxon>
        <taxon>Gordonia</taxon>
    </lineage>
</organism>
<evidence type="ECO:0000259" key="5">
    <source>
        <dbReference type="PROSITE" id="PS50921"/>
    </source>
</evidence>
<evidence type="ECO:0000256" key="1">
    <source>
        <dbReference type="ARBA" id="ARBA00022679"/>
    </source>
</evidence>
<accession>A0ABU7MU37</accession>
<evidence type="ECO:0000256" key="4">
    <source>
        <dbReference type="ARBA" id="ARBA00023163"/>
    </source>
</evidence>
<dbReference type="InterPro" id="IPR029016">
    <property type="entry name" value="GAF-like_dom_sf"/>
</dbReference>
<dbReference type="Pfam" id="PF03861">
    <property type="entry name" value="ANTAR"/>
    <property type="match status" value="1"/>
</dbReference>
<keyword evidence="1" id="KW-0808">Transferase</keyword>
<gene>
    <name evidence="6" type="ORF">V1Y59_12210</name>
</gene>
<sequence length="229" mass="25040">MSVHQAIADLARSMHAIPESDRTAADSVFEAVTFGAVEHVPGTDHAGVLVVDPKAGEYETIAPTDDIMTHLDLLQKETGQGPCVEAAWEHHMVRVDDIAEDSRWPELSARTIAETPARSSMSFHLFSHQGTIGALNLFSDEVNAFDSDAEEVGLVYATHASLALFRARQQGDFRSALASRDLIGQAKGMIMERFKIDAVQAFELLRRLSQDSNTPLIDVARQVIDAEAE</sequence>
<dbReference type="EMBL" id="JAZDUE010000009">
    <property type="protein sequence ID" value="MEE4023845.1"/>
    <property type="molecule type" value="Genomic_DNA"/>
</dbReference>
<dbReference type="Gene3D" id="1.10.10.10">
    <property type="entry name" value="Winged helix-like DNA-binding domain superfamily/Winged helix DNA-binding domain"/>
    <property type="match status" value="1"/>
</dbReference>
<dbReference type="InterPro" id="IPR012074">
    <property type="entry name" value="GAF_ANTAR"/>
</dbReference>
<evidence type="ECO:0000313" key="6">
    <source>
        <dbReference type="EMBL" id="MEE4023845.1"/>
    </source>
</evidence>
<keyword evidence="4" id="KW-0804">Transcription</keyword>
<feature type="domain" description="ANTAR" evidence="5">
    <location>
        <begin position="163"/>
        <end position="224"/>
    </location>
</feature>
<dbReference type="Pfam" id="PF13185">
    <property type="entry name" value="GAF_2"/>
    <property type="match status" value="1"/>
</dbReference>
<dbReference type="InterPro" id="IPR036388">
    <property type="entry name" value="WH-like_DNA-bd_sf"/>
</dbReference>
<evidence type="ECO:0000313" key="7">
    <source>
        <dbReference type="Proteomes" id="UP001335729"/>
    </source>
</evidence>
<dbReference type="PROSITE" id="PS50921">
    <property type="entry name" value="ANTAR"/>
    <property type="match status" value="1"/>
</dbReference>
<comment type="caution">
    <text evidence="6">The sequence shown here is derived from an EMBL/GenBank/DDBJ whole genome shotgun (WGS) entry which is preliminary data.</text>
</comment>